<evidence type="ECO:0000259" key="3">
    <source>
        <dbReference type="SMART" id="SM00331"/>
    </source>
</evidence>
<dbReference type="Pfam" id="PF07228">
    <property type="entry name" value="SpoIIE"/>
    <property type="match status" value="1"/>
</dbReference>
<dbReference type="SUPFAM" id="SSF81606">
    <property type="entry name" value="PP2C-like"/>
    <property type="match status" value="1"/>
</dbReference>
<evidence type="ECO:0000256" key="1">
    <source>
        <dbReference type="ARBA" id="ARBA00022801"/>
    </source>
</evidence>
<keyword evidence="2" id="KW-0472">Membrane</keyword>
<dbReference type="Proteomes" id="UP000567795">
    <property type="component" value="Unassembled WGS sequence"/>
</dbReference>
<proteinExistence type="predicted"/>
<organism evidence="4 5">
    <name type="scientific">Allostreptomyces psammosilenae</name>
    <dbReference type="NCBI Taxonomy" id="1892865"/>
    <lineage>
        <taxon>Bacteria</taxon>
        <taxon>Bacillati</taxon>
        <taxon>Actinomycetota</taxon>
        <taxon>Actinomycetes</taxon>
        <taxon>Kitasatosporales</taxon>
        <taxon>Streptomycetaceae</taxon>
        <taxon>Allostreptomyces</taxon>
    </lineage>
</organism>
<keyword evidence="5" id="KW-1185">Reference proteome</keyword>
<feature type="transmembrane region" description="Helical" evidence="2">
    <location>
        <begin position="62"/>
        <end position="86"/>
    </location>
</feature>
<dbReference type="SMART" id="SM00331">
    <property type="entry name" value="PP2C_SIG"/>
    <property type="match status" value="1"/>
</dbReference>
<dbReference type="PANTHER" id="PTHR43156">
    <property type="entry name" value="STAGE II SPORULATION PROTEIN E-RELATED"/>
    <property type="match status" value="1"/>
</dbReference>
<dbReference type="AlphaFoldDB" id="A0A852ZMP9"/>
<feature type="transmembrane region" description="Helical" evidence="2">
    <location>
        <begin position="98"/>
        <end position="120"/>
    </location>
</feature>
<evidence type="ECO:0000313" key="5">
    <source>
        <dbReference type="Proteomes" id="UP000567795"/>
    </source>
</evidence>
<evidence type="ECO:0000256" key="2">
    <source>
        <dbReference type="SAM" id="Phobius"/>
    </source>
</evidence>
<gene>
    <name evidence="4" type="ORF">FHU37_000636</name>
</gene>
<dbReference type="GO" id="GO:0016791">
    <property type="term" value="F:phosphatase activity"/>
    <property type="evidence" value="ECO:0007669"/>
    <property type="project" value="TreeGrafter"/>
</dbReference>
<sequence>MSRHPRARAHLPPPARRAVSAARELNWWHVLPWLLVLGVALIEVSPLRHIRTAPLLSAAPPLAAVTMGVRGVSVLSAAALVVGMAFGIVNAPLGSTTWLVAFLSIAIVVTASVAGSAARVRRERALSRARRVAETAQRALLRPLPPVLGDLRIAAVYRAADPEARVGGDLFEVVPGGDRTRLLIGDVRGKGMPAVYLAAVVLGAFREAAVTEEDLPRVARRCSAALLRQHAAEGWRAVASSAPLASADDEAFVTACFVEIRGPLVRILNHGHPEPLLLAADGVRTVTTEAGLPLGLEYLGGSSPTSTVRWNPGDRLVLITDGVAEARDAGGEFFDVKPALRRLRHLPPRLLPAAVVQEVLAHTGDRLDDDAAVLAVQWTPAGTVR</sequence>
<dbReference type="InterPro" id="IPR036457">
    <property type="entry name" value="PPM-type-like_dom_sf"/>
</dbReference>
<dbReference type="InterPro" id="IPR052016">
    <property type="entry name" value="Bact_Sigma-Reg"/>
</dbReference>
<dbReference type="Gene3D" id="3.60.40.10">
    <property type="entry name" value="PPM-type phosphatase domain"/>
    <property type="match status" value="1"/>
</dbReference>
<dbReference type="PANTHER" id="PTHR43156:SF2">
    <property type="entry name" value="STAGE II SPORULATION PROTEIN E"/>
    <property type="match status" value="1"/>
</dbReference>
<keyword evidence="2" id="KW-1133">Transmembrane helix</keyword>
<dbReference type="InterPro" id="IPR001932">
    <property type="entry name" value="PPM-type_phosphatase-like_dom"/>
</dbReference>
<dbReference type="EMBL" id="JACBZD010000001">
    <property type="protein sequence ID" value="NYI03693.1"/>
    <property type="molecule type" value="Genomic_DNA"/>
</dbReference>
<feature type="domain" description="PPM-type phosphatase" evidence="3">
    <location>
        <begin position="151"/>
        <end position="378"/>
    </location>
</feature>
<keyword evidence="2" id="KW-0812">Transmembrane</keyword>
<dbReference type="RefSeq" id="WP_179812706.1">
    <property type="nucleotide sequence ID" value="NZ_JACBZD010000001.1"/>
</dbReference>
<accession>A0A852ZMP9</accession>
<name>A0A852ZMP9_9ACTN</name>
<feature type="transmembrane region" description="Helical" evidence="2">
    <location>
        <begin position="30"/>
        <end position="50"/>
    </location>
</feature>
<comment type="caution">
    <text evidence="4">The sequence shown here is derived from an EMBL/GenBank/DDBJ whole genome shotgun (WGS) entry which is preliminary data.</text>
</comment>
<keyword evidence="1" id="KW-0378">Hydrolase</keyword>
<protein>
    <recommendedName>
        <fullName evidence="3">PPM-type phosphatase domain-containing protein</fullName>
    </recommendedName>
</protein>
<evidence type="ECO:0000313" key="4">
    <source>
        <dbReference type="EMBL" id="NYI03693.1"/>
    </source>
</evidence>
<reference evidence="4 5" key="1">
    <citation type="submission" date="2020-07" db="EMBL/GenBank/DDBJ databases">
        <title>Sequencing the genomes of 1000 actinobacteria strains.</title>
        <authorList>
            <person name="Klenk H.-P."/>
        </authorList>
    </citation>
    <scope>NUCLEOTIDE SEQUENCE [LARGE SCALE GENOMIC DNA]</scope>
    <source>
        <strain evidence="4 5">DSM 42178</strain>
    </source>
</reference>